<feature type="region of interest" description="Disordered" evidence="1">
    <location>
        <begin position="187"/>
        <end position="211"/>
    </location>
</feature>
<sequence length="284" mass="31398">MAPISLVLVAGLLALSGVDCRKDKVRISQWVNAKCEGHTAPEKQLEPKDGQCVNMDTASIRFHAPLKSKYAGWIHEADHGIQCGAIVYDKPNCPSVDNNKAFHKTDINLPAALENDCVALPSTIKSVKFMCGNVFPPPDAYSRVRVHTATSWHLDDSNRPVPSVYRVMESVTGLTVAATSAVQAISPRNEPALEAASESSQDDTEEEREIAETKHHRKLMWLNHPFAASLLCFECWTKHEKKFKKFKCESGMDTAMDCGPNPMETFCHTVAFISKSPIFCTLIP</sequence>
<organism evidence="3 4">
    <name type="scientific">Lojkania enalia</name>
    <dbReference type="NCBI Taxonomy" id="147567"/>
    <lineage>
        <taxon>Eukaryota</taxon>
        <taxon>Fungi</taxon>
        <taxon>Dikarya</taxon>
        <taxon>Ascomycota</taxon>
        <taxon>Pezizomycotina</taxon>
        <taxon>Dothideomycetes</taxon>
        <taxon>Pleosporomycetidae</taxon>
        <taxon>Pleosporales</taxon>
        <taxon>Pleosporales incertae sedis</taxon>
        <taxon>Lojkania</taxon>
    </lineage>
</organism>
<name>A0A9P4NBQ4_9PLEO</name>
<dbReference type="EMBL" id="ML986580">
    <property type="protein sequence ID" value="KAF2270105.1"/>
    <property type="molecule type" value="Genomic_DNA"/>
</dbReference>
<reference evidence="4" key="1">
    <citation type="journal article" date="2020" name="Stud. Mycol.">
        <title>101 Dothideomycetes genomes: A test case for predicting lifestyles and emergence of pathogens.</title>
        <authorList>
            <person name="Haridas S."/>
            <person name="Albert R."/>
            <person name="Binder M."/>
            <person name="Bloem J."/>
            <person name="LaButti K."/>
            <person name="Salamov A."/>
            <person name="Andreopoulos B."/>
            <person name="Baker S."/>
            <person name="Barry K."/>
            <person name="Bills G."/>
            <person name="Bluhm B."/>
            <person name="Cannon C."/>
            <person name="Castanera R."/>
            <person name="Culley D."/>
            <person name="Daum C."/>
            <person name="Ezra D."/>
            <person name="Gonzalez J."/>
            <person name="Henrissat B."/>
            <person name="Kuo A."/>
            <person name="Liang C."/>
            <person name="Lipzen A."/>
            <person name="Lutzoni F."/>
            <person name="Magnuson J."/>
            <person name="Mondo S."/>
            <person name="Nolan M."/>
            <person name="Ohm R."/>
            <person name="Pangilinan J."/>
            <person name="Park H.-J."/>
            <person name="Ramirez L."/>
            <person name="Alfaro M."/>
            <person name="Sun H."/>
            <person name="Tritt A."/>
            <person name="Yoshinaga Y."/>
            <person name="Zwiers L.-H."/>
            <person name="Turgeon B."/>
            <person name="Goodwin S."/>
            <person name="Spatafora J."/>
            <person name="Crous P."/>
            <person name="Grigoriev I."/>
        </authorList>
    </citation>
    <scope>NUCLEOTIDE SEQUENCE [LARGE SCALE GENOMIC DNA]</scope>
    <source>
        <strain evidence="4">CBS 304.66</strain>
    </source>
</reference>
<evidence type="ECO:0000313" key="4">
    <source>
        <dbReference type="Proteomes" id="UP000800093"/>
    </source>
</evidence>
<dbReference type="OrthoDB" id="3691081at2759"/>
<evidence type="ECO:0000313" key="3">
    <source>
        <dbReference type="EMBL" id="KAF2270105.1"/>
    </source>
</evidence>
<dbReference type="Proteomes" id="UP000800093">
    <property type="component" value="Unassembled WGS sequence"/>
</dbReference>
<gene>
    <name evidence="3" type="ORF">CC78DRAFT_191486</name>
</gene>
<keyword evidence="4" id="KW-1185">Reference proteome</keyword>
<evidence type="ECO:0000256" key="1">
    <source>
        <dbReference type="SAM" id="MobiDB-lite"/>
    </source>
</evidence>
<proteinExistence type="predicted"/>
<feature type="compositionally biased region" description="Acidic residues" evidence="1">
    <location>
        <begin position="200"/>
        <end position="209"/>
    </location>
</feature>
<feature type="signal peptide" evidence="2">
    <location>
        <begin position="1"/>
        <end position="20"/>
    </location>
</feature>
<protein>
    <submittedName>
        <fullName evidence="3">Uncharacterized protein</fullName>
    </submittedName>
</protein>
<comment type="caution">
    <text evidence="3">The sequence shown here is derived from an EMBL/GenBank/DDBJ whole genome shotgun (WGS) entry which is preliminary data.</text>
</comment>
<feature type="chain" id="PRO_5040348565" evidence="2">
    <location>
        <begin position="21"/>
        <end position="284"/>
    </location>
</feature>
<keyword evidence="2" id="KW-0732">Signal</keyword>
<evidence type="ECO:0000256" key="2">
    <source>
        <dbReference type="SAM" id="SignalP"/>
    </source>
</evidence>
<accession>A0A9P4NBQ4</accession>
<dbReference type="AlphaFoldDB" id="A0A9P4NBQ4"/>